<evidence type="ECO:0000313" key="2">
    <source>
        <dbReference type="EMBL" id="OLQ06315.1"/>
    </source>
</evidence>
<evidence type="ECO:0000256" key="1">
    <source>
        <dbReference type="SAM" id="Coils"/>
    </source>
</evidence>
<evidence type="ECO:0000313" key="3">
    <source>
        <dbReference type="Proteomes" id="UP000186817"/>
    </source>
</evidence>
<comment type="caution">
    <text evidence="2">The sequence shown here is derived from an EMBL/GenBank/DDBJ whole genome shotgun (WGS) entry which is preliminary data.</text>
</comment>
<organism evidence="2 3">
    <name type="scientific">Symbiodinium microadriaticum</name>
    <name type="common">Dinoflagellate</name>
    <name type="synonym">Zooxanthella microadriatica</name>
    <dbReference type="NCBI Taxonomy" id="2951"/>
    <lineage>
        <taxon>Eukaryota</taxon>
        <taxon>Sar</taxon>
        <taxon>Alveolata</taxon>
        <taxon>Dinophyceae</taxon>
        <taxon>Suessiales</taxon>
        <taxon>Symbiodiniaceae</taxon>
        <taxon>Symbiodinium</taxon>
    </lineage>
</organism>
<accession>A0A1Q9EFV4</accession>
<gene>
    <name evidence="2" type="ORF">AK812_SmicGene10397</name>
</gene>
<name>A0A1Q9EFV4_SYMMI</name>
<dbReference type="EMBL" id="LSRX01000163">
    <property type="protein sequence ID" value="OLQ06315.1"/>
    <property type="molecule type" value="Genomic_DNA"/>
</dbReference>
<feature type="coiled-coil region" evidence="1">
    <location>
        <begin position="3"/>
        <end position="37"/>
    </location>
</feature>
<proteinExistence type="predicted"/>
<reference evidence="2 3" key="1">
    <citation type="submission" date="2016-02" db="EMBL/GenBank/DDBJ databases">
        <title>Genome analysis of coral dinoflagellate symbionts highlights evolutionary adaptations to a symbiotic lifestyle.</title>
        <authorList>
            <person name="Aranda M."/>
            <person name="Li Y."/>
            <person name="Liew Y.J."/>
            <person name="Baumgarten S."/>
            <person name="Simakov O."/>
            <person name="Wilson M."/>
            <person name="Piel J."/>
            <person name="Ashoor H."/>
            <person name="Bougouffa S."/>
            <person name="Bajic V.B."/>
            <person name="Ryu T."/>
            <person name="Ravasi T."/>
            <person name="Bayer T."/>
            <person name="Micklem G."/>
            <person name="Kim H."/>
            <person name="Bhak J."/>
            <person name="Lajeunesse T.C."/>
            <person name="Voolstra C.R."/>
        </authorList>
    </citation>
    <scope>NUCLEOTIDE SEQUENCE [LARGE SCALE GENOMIC DNA]</scope>
    <source>
        <strain evidence="2 3">CCMP2467</strain>
    </source>
</reference>
<keyword evidence="3" id="KW-1185">Reference proteome</keyword>
<protein>
    <submittedName>
        <fullName evidence="2">Uncharacterized protein</fullName>
    </submittedName>
</protein>
<sequence>MMVDELQKSFKAAEEILEQKRRQVLQAEKAAERERDRLALEWAWLRSQREVLTQERDAIHKMQVVLEAKHHALEEEREACTYISRIGLIIEEKDGVVVPTHHQPLPWTWTSPAKQGGFEIA</sequence>
<dbReference type="Proteomes" id="UP000186817">
    <property type="component" value="Unassembled WGS sequence"/>
</dbReference>
<keyword evidence="1" id="KW-0175">Coiled coil</keyword>
<dbReference type="AlphaFoldDB" id="A0A1Q9EFV4"/>